<gene>
    <name evidence="3" type="ORF">FPL22_08780</name>
</gene>
<evidence type="ECO:0000256" key="2">
    <source>
        <dbReference type="SAM" id="Phobius"/>
    </source>
</evidence>
<dbReference type="EMBL" id="VMBG01000001">
    <property type="protein sequence ID" value="TSJ79368.1"/>
    <property type="molecule type" value="Genomic_DNA"/>
</dbReference>
<evidence type="ECO:0000256" key="1">
    <source>
        <dbReference type="SAM" id="MobiDB-lite"/>
    </source>
</evidence>
<comment type="caution">
    <text evidence="3">The sequence shown here is derived from an EMBL/GenBank/DDBJ whole genome shotgun (WGS) entry which is preliminary data.</text>
</comment>
<feature type="compositionally biased region" description="Low complexity" evidence="1">
    <location>
        <begin position="30"/>
        <end position="44"/>
    </location>
</feature>
<evidence type="ECO:0000313" key="3">
    <source>
        <dbReference type="EMBL" id="TSJ79368.1"/>
    </source>
</evidence>
<feature type="transmembrane region" description="Helical" evidence="2">
    <location>
        <begin position="209"/>
        <end position="231"/>
    </location>
</feature>
<protein>
    <submittedName>
        <fullName evidence="3">Uncharacterized protein</fullName>
    </submittedName>
</protein>
<organism evidence="3 4">
    <name type="scientific">Rariglobus hedericola</name>
    <dbReference type="NCBI Taxonomy" id="2597822"/>
    <lineage>
        <taxon>Bacteria</taxon>
        <taxon>Pseudomonadati</taxon>
        <taxon>Verrucomicrobiota</taxon>
        <taxon>Opitutia</taxon>
        <taxon>Opitutales</taxon>
        <taxon>Opitutaceae</taxon>
        <taxon>Rariglobus</taxon>
    </lineage>
</organism>
<name>A0A556QRV6_9BACT</name>
<keyword evidence="2" id="KW-0472">Membrane</keyword>
<dbReference type="OrthoDB" id="200435at2"/>
<keyword evidence="2" id="KW-0812">Transmembrane</keyword>
<evidence type="ECO:0000313" key="4">
    <source>
        <dbReference type="Proteomes" id="UP000315648"/>
    </source>
</evidence>
<reference evidence="3 4" key="1">
    <citation type="submission" date="2019-07" db="EMBL/GenBank/DDBJ databases">
        <title>Description of 53C-WASEF.</title>
        <authorList>
            <person name="Pitt A."/>
            <person name="Hahn M.W."/>
        </authorList>
    </citation>
    <scope>NUCLEOTIDE SEQUENCE [LARGE SCALE GENOMIC DNA]</scope>
    <source>
        <strain evidence="3 4">53C-WASEF</strain>
    </source>
</reference>
<feature type="region of interest" description="Disordered" evidence="1">
    <location>
        <begin position="1"/>
        <end position="48"/>
    </location>
</feature>
<proteinExistence type="predicted"/>
<dbReference type="AlphaFoldDB" id="A0A556QRV6"/>
<dbReference type="Proteomes" id="UP000315648">
    <property type="component" value="Unassembled WGS sequence"/>
</dbReference>
<keyword evidence="4" id="KW-1185">Reference proteome</keyword>
<dbReference type="RefSeq" id="WP_144229855.1">
    <property type="nucleotide sequence ID" value="NZ_CBCRVV010000007.1"/>
</dbReference>
<feature type="region of interest" description="Disordered" evidence="1">
    <location>
        <begin position="63"/>
        <end position="89"/>
    </location>
</feature>
<keyword evidence="2" id="KW-1133">Transmembrane helix</keyword>
<sequence>MSDESPPPQLRLRPRKRDDEPTLPVPPAAPVAVDATPAPVETPVIAAPAESTDAPVRFRLKPKLTSEPEAQKVDAVIEPAPSVPSVPATTPSLFTMPPVEDSAGVPRLKLKSLAPGAIEAPSGAPLPALPPVPPIPPPPPVIVSAASIQLPAEIPGSLLVGALPPVVVKPVSAPPPIPRAVSVMPPPPVVLPPAGARSKPPAKGSPKKMVVVISVLIAVPVIFGAAIYFFMYRDASPAGASASTNPAATSAQPAAIKVVGTDTQGAGPQIAPLPIQPSQMPAPVLSSNKPRGPTNAAQTAALRAWVEEARITGVVDGASPRAIINNRLVRPGEMVDATQGIIFDGLDVGRKKLIFRTASGVFAEKSY</sequence>
<accession>A0A556QRV6</accession>
<feature type="compositionally biased region" description="Low complexity" evidence="1">
    <location>
        <begin position="79"/>
        <end position="89"/>
    </location>
</feature>